<feature type="transmembrane region" description="Helical" evidence="1">
    <location>
        <begin position="186"/>
        <end position="208"/>
    </location>
</feature>
<dbReference type="OrthoDB" id="2230209at2759"/>
<feature type="transmembrane region" description="Helical" evidence="1">
    <location>
        <begin position="77"/>
        <end position="97"/>
    </location>
</feature>
<evidence type="ECO:0000313" key="2">
    <source>
        <dbReference type="EMBL" id="PIA14688.1"/>
    </source>
</evidence>
<keyword evidence="1" id="KW-0472">Membrane</keyword>
<dbReference type="EMBL" id="KZ303514">
    <property type="protein sequence ID" value="PIA14688.1"/>
    <property type="molecule type" value="Genomic_DNA"/>
</dbReference>
<feature type="transmembrane region" description="Helical" evidence="1">
    <location>
        <begin position="220"/>
        <end position="243"/>
    </location>
</feature>
<dbReference type="AlphaFoldDB" id="A0A2G5B6Q7"/>
<proteinExistence type="predicted"/>
<evidence type="ECO:0000313" key="3">
    <source>
        <dbReference type="Proteomes" id="UP000242474"/>
    </source>
</evidence>
<gene>
    <name evidence="2" type="ORF">COEREDRAFT_10115</name>
</gene>
<organism evidence="2 3">
    <name type="scientific">Coemansia reversa (strain ATCC 12441 / NRRL 1564)</name>
    <dbReference type="NCBI Taxonomy" id="763665"/>
    <lineage>
        <taxon>Eukaryota</taxon>
        <taxon>Fungi</taxon>
        <taxon>Fungi incertae sedis</taxon>
        <taxon>Zoopagomycota</taxon>
        <taxon>Kickxellomycotina</taxon>
        <taxon>Kickxellomycetes</taxon>
        <taxon>Kickxellales</taxon>
        <taxon>Kickxellaceae</taxon>
        <taxon>Coemansia</taxon>
    </lineage>
</organism>
<feature type="transmembrane region" description="Helical" evidence="1">
    <location>
        <begin position="276"/>
        <end position="301"/>
    </location>
</feature>
<keyword evidence="1" id="KW-0812">Transmembrane</keyword>
<reference evidence="2 3" key="1">
    <citation type="journal article" date="2015" name="Genome Biol. Evol.">
        <title>Phylogenomic analyses indicate that early fungi evolved digesting cell walls of algal ancestors of land plants.</title>
        <authorList>
            <person name="Chang Y."/>
            <person name="Wang S."/>
            <person name="Sekimoto S."/>
            <person name="Aerts A.L."/>
            <person name="Choi C."/>
            <person name="Clum A."/>
            <person name="LaButti K.M."/>
            <person name="Lindquist E.A."/>
            <person name="Yee Ngan C."/>
            <person name="Ohm R.A."/>
            <person name="Salamov A.A."/>
            <person name="Grigoriev I.V."/>
            <person name="Spatafora J.W."/>
            <person name="Berbee M.L."/>
        </authorList>
    </citation>
    <scope>NUCLEOTIDE SEQUENCE [LARGE SCALE GENOMIC DNA]</scope>
    <source>
        <strain evidence="2 3">NRRL 1564</strain>
    </source>
</reference>
<sequence length="329" mass="37694">MQRRPLVILDDYFVKEGLLSALLQSDAANLDIPWAAKGDYFEIPSGDPFIKQLFSSTHTTLRQWTRTDDVRITYSSWLYNIHLGIVATVAARFIAGLTSAPLVQSLGTMTNICLSLILSYHVVFFVALNYKPIWFEKTVIFHSPFAWAAIWMLVFFGDSQEASGAAAAVAFPSPIRGLLDRRVGPLALLLMHVFVWYMRRTVIGITVFERKIRATSWAHWFHRLYSVLAALFIVLAWRCYPYASAYWGRYTLLAQDNVAGQKIPREWLDDREEIGILRLIATMMVSGGIHALWYSFISYAYHMVMWREYMREGLAVWAVGDSVMCTKLH</sequence>
<feature type="transmembrane region" description="Helical" evidence="1">
    <location>
        <begin position="139"/>
        <end position="157"/>
    </location>
</feature>
<protein>
    <submittedName>
        <fullName evidence="2">Uncharacterized protein</fullName>
    </submittedName>
</protein>
<feature type="transmembrane region" description="Helical" evidence="1">
    <location>
        <begin position="109"/>
        <end position="127"/>
    </location>
</feature>
<dbReference type="Proteomes" id="UP000242474">
    <property type="component" value="Unassembled WGS sequence"/>
</dbReference>
<name>A0A2G5B6Q7_COERN</name>
<evidence type="ECO:0000256" key="1">
    <source>
        <dbReference type="SAM" id="Phobius"/>
    </source>
</evidence>
<keyword evidence="3" id="KW-1185">Reference proteome</keyword>
<accession>A0A2G5B6Q7</accession>
<keyword evidence="1" id="KW-1133">Transmembrane helix</keyword>